<dbReference type="InParanoid" id="M3XIR7"/>
<dbReference type="CDD" id="cd14686">
    <property type="entry name" value="bZIP"/>
    <property type="match status" value="1"/>
</dbReference>
<dbReference type="InterPro" id="IPR000232">
    <property type="entry name" value="HSF_DNA-bd"/>
</dbReference>
<dbReference type="EMBL" id="AFYH01029717">
    <property type="status" value="NOT_ANNOTATED_CDS"/>
    <property type="molecule type" value="Genomic_DNA"/>
</dbReference>
<dbReference type="SMART" id="SM00415">
    <property type="entry name" value="HSF"/>
    <property type="match status" value="1"/>
</dbReference>
<dbReference type="STRING" id="7897.ENSLACP00000022623"/>
<evidence type="ECO:0000256" key="6">
    <source>
        <dbReference type="ARBA" id="ARBA00023163"/>
    </source>
</evidence>
<feature type="coiled-coil region" evidence="9">
    <location>
        <begin position="132"/>
        <end position="166"/>
    </location>
</feature>
<dbReference type="InterPro" id="IPR036390">
    <property type="entry name" value="WH_DNA-bd_sf"/>
</dbReference>
<keyword evidence="7" id="KW-0539">Nucleus</keyword>
<dbReference type="HOGENOM" id="CLU_038829_3_0_1"/>
<evidence type="ECO:0000256" key="7">
    <source>
        <dbReference type="ARBA" id="ARBA00023242"/>
    </source>
</evidence>
<evidence type="ECO:0000256" key="1">
    <source>
        <dbReference type="ARBA" id="ARBA00004123"/>
    </source>
</evidence>
<evidence type="ECO:0000256" key="3">
    <source>
        <dbReference type="ARBA" id="ARBA00023015"/>
    </source>
</evidence>
<evidence type="ECO:0000256" key="4">
    <source>
        <dbReference type="ARBA" id="ARBA00023016"/>
    </source>
</evidence>
<evidence type="ECO:0000256" key="2">
    <source>
        <dbReference type="ARBA" id="ARBA00006403"/>
    </source>
</evidence>
<evidence type="ECO:0000313" key="13">
    <source>
        <dbReference type="Proteomes" id="UP000008672"/>
    </source>
</evidence>
<evidence type="ECO:0000259" key="11">
    <source>
        <dbReference type="PROSITE" id="PS00434"/>
    </source>
</evidence>
<dbReference type="FunFam" id="1.10.10.10:FF:000027">
    <property type="entry name" value="Heat shock transcription factor 1"/>
    <property type="match status" value="1"/>
</dbReference>
<dbReference type="Gene3D" id="1.10.10.10">
    <property type="entry name" value="Winged helix-like DNA-binding domain superfamily/Winged helix DNA-binding domain"/>
    <property type="match status" value="1"/>
</dbReference>
<protein>
    <recommendedName>
        <fullName evidence="11">HSF-type DNA-binding domain-containing protein</fullName>
    </recommendedName>
</protein>
<dbReference type="eggNOG" id="KOG0627">
    <property type="taxonomic scope" value="Eukaryota"/>
</dbReference>
<feature type="transmembrane region" description="Helical" evidence="10">
    <location>
        <begin position="7"/>
        <end position="31"/>
    </location>
</feature>
<dbReference type="EMBL" id="AFYH01029715">
    <property type="status" value="NOT_ANNOTATED_CDS"/>
    <property type="molecule type" value="Genomic_DNA"/>
</dbReference>
<evidence type="ECO:0000256" key="8">
    <source>
        <dbReference type="RuleBase" id="RU004020"/>
    </source>
</evidence>
<keyword evidence="10" id="KW-1133">Transmembrane helix</keyword>
<dbReference type="GO" id="GO:0005634">
    <property type="term" value="C:nucleus"/>
    <property type="evidence" value="ECO:0007669"/>
    <property type="project" value="UniProtKB-SubCell"/>
</dbReference>
<dbReference type="PANTHER" id="PTHR10015">
    <property type="entry name" value="HEAT SHOCK TRANSCRIPTION FACTOR"/>
    <property type="match status" value="1"/>
</dbReference>
<reference evidence="13" key="1">
    <citation type="submission" date="2011-08" db="EMBL/GenBank/DDBJ databases">
        <title>The draft genome of Latimeria chalumnae.</title>
        <authorList>
            <person name="Di Palma F."/>
            <person name="Alfoldi J."/>
            <person name="Johnson J."/>
            <person name="Berlin A."/>
            <person name="Gnerre S."/>
            <person name="Jaffe D."/>
            <person name="MacCallum I."/>
            <person name="Young S."/>
            <person name="Walker B.J."/>
            <person name="Lander E."/>
            <person name="Lindblad-Toh K."/>
        </authorList>
    </citation>
    <scope>NUCLEOTIDE SEQUENCE [LARGE SCALE GENOMIC DNA]</scope>
    <source>
        <strain evidence="13">Wild caught</strain>
    </source>
</reference>
<dbReference type="PANTHER" id="PTHR10015:SF454">
    <property type="entry name" value="HEAT SHOCK FACTOR PROTEIN 3"/>
    <property type="match status" value="1"/>
</dbReference>
<dbReference type="PROSITE" id="PS00434">
    <property type="entry name" value="HSF_DOMAIN"/>
    <property type="match status" value="1"/>
</dbReference>
<feature type="domain" description="HSF-type DNA-binding" evidence="11">
    <location>
        <begin position="53"/>
        <end position="77"/>
    </location>
</feature>
<dbReference type="GO" id="GO:0003700">
    <property type="term" value="F:DNA-binding transcription factor activity"/>
    <property type="evidence" value="ECO:0007669"/>
    <property type="project" value="InterPro"/>
</dbReference>
<keyword evidence="13" id="KW-1185">Reference proteome</keyword>
<dbReference type="PRINTS" id="PR00056">
    <property type="entry name" value="HSFDOMAIN"/>
</dbReference>
<keyword evidence="6" id="KW-0804">Transcription</keyword>
<organism evidence="12 13">
    <name type="scientific">Latimeria chalumnae</name>
    <name type="common">Coelacanth</name>
    <dbReference type="NCBI Taxonomy" id="7897"/>
    <lineage>
        <taxon>Eukaryota</taxon>
        <taxon>Metazoa</taxon>
        <taxon>Chordata</taxon>
        <taxon>Craniata</taxon>
        <taxon>Vertebrata</taxon>
        <taxon>Euteleostomi</taxon>
        <taxon>Coelacanthiformes</taxon>
        <taxon>Coelacanthidae</taxon>
        <taxon>Latimeria</taxon>
    </lineage>
</organism>
<keyword evidence="3" id="KW-0805">Transcription regulation</keyword>
<keyword evidence="10" id="KW-0812">Transmembrane</keyword>
<keyword evidence="9" id="KW-0175">Coiled coil</keyword>
<evidence type="ECO:0000256" key="5">
    <source>
        <dbReference type="ARBA" id="ARBA00023125"/>
    </source>
</evidence>
<dbReference type="AlphaFoldDB" id="M3XIR7"/>
<sequence>MQNPFFFIPWAITLVYLMCSDLGLLFIYLFFLNFQNGQNFCILDEQRFAKEILPRYFKHNNLSSFIRQLNMYGFRKVVSVENGLIQQLKHLVIEFQHPDFQRGKEALLENIKRKVSLMKNEESKTCQDNVDIQKMKDKQDSIESKLAAMKRENEALWKEVASLRRKHVQQQKVLNKIFQFIVTFAQRNCIIGVKRKRPLMIDASESPVAKLGRQCVLEPSQDAETQTSVVQKNAMEIQDSDAVPQNGVVVYDGRNNTEKRTEEPVLLAITEGVTPSGEGLLNLGQDVAVSETSLARKMQQALPSDPFTGVISAAPGASGLATVSQEVPGAEVGGSNETASFIDSILSESSASPVLDSSSILIHPPLP</sequence>
<dbReference type="EMBL" id="AFYH01029716">
    <property type="status" value="NOT_ANNOTATED_CDS"/>
    <property type="molecule type" value="Genomic_DNA"/>
</dbReference>
<name>M3XIR7_LATCH</name>
<dbReference type="SUPFAM" id="SSF46785">
    <property type="entry name" value="Winged helix' DNA-binding domain"/>
    <property type="match status" value="1"/>
</dbReference>
<dbReference type="EMBL" id="AFYH01029714">
    <property type="status" value="NOT_ANNOTATED_CDS"/>
    <property type="molecule type" value="Genomic_DNA"/>
</dbReference>
<evidence type="ECO:0000256" key="10">
    <source>
        <dbReference type="SAM" id="Phobius"/>
    </source>
</evidence>
<dbReference type="InterPro" id="IPR036388">
    <property type="entry name" value="WH-like_DNA-bd_sf"/>
</dbReference>
<comment type="subcellular location">
    <subcellularLocation>
        <location evidence="1">Nucleus</location>
    </subcellularLocation>
</comment>
<comment type="similarity">
    <text evidence="2 8">Belongs to the HSF family.</text>
</comment>
<dbReference type="Bgee" id="ENSLACG00000022562">
    <property type="expression patterns" value="Expressed in pelvic fin"/>
</dbReference>
<reference evidence="12" key="3">
    <citation type="submission" date="2025-09" db="UniProtKB">
        <authorList>
            <consortium name="Ensembl"/>
        </authorList>
    </citation>
    <scope>IDENTIFICATION</scope>
</reference>
<dbReference type="Ensembl" id="ENSLACT00000026190.1">
    <property type="protein sequence ID" value="ENSLACP00000022623.1"/>
    <property type="gene ID" value="ENSLACG00000022562.1"/>
</dbReference>
<dbReference type="GO" id="GO:0043565">
    <property type="term" value="F:sequence-specific DNA binding"/>
    <property type="evidence" value="ECO:0007669"/>
    <property type="project" value="InterPro"/>
</dbReference>
<reference evidence="12" key="2">
    <citation type="submission" date="2025-08" db="UniProtKB">
        <authorList>
            <consortium name="Ensembl"/>
        </authorList>
    </citation>
    <scope>IDENTIFICATION</scope>
</reference>
<evidence type="ECO:0000313" key="12">
    <source>
        <dbReference type="Ensembl" id="ENSLACP00000022623.1"/>
    </source>
</evidence>
<accession>M3XIR7</accession>
<dbReference type="GeneTree" id="ENSGT00940000163549"/>
<proteinExistence type="inferred from homology"/>
<keyword evidence="10" id="KW-0472">Membrane</keyword>
<gene>
    <name evidence="12" type="primary">LOC102362297</name>
</gene>
<evidence type="ECO:0000256" key="9">
    <source>
        <dbReference type="SAM" id="Coils"/>
    </source>
</evidence>
<dbReference type="EMBL" id="AFYH01029713">
    <property type="status" value="NOT_ANNOTATED_CDS"/>
    <property type="molecule type" value="Genomic_DNA"/>
</dbReference>
<keyword evidence="5" id="KW-0238">DNA-binding</keyword>
<keyword evidence="4" id="KW-0346">Stress response</keyword>
<dbReference type="Proteomes" id="UP000008672">
    <property type="component" value="Unassembled WGS sequence"/>
</dbReference>
<dbReference type="Pfam" id="PF00447">
    <property type="entry name" value="HSF_DNA-bind"/>
    <property type="match status" value="1"/>
</dbReference>